<evidence type="ECO:0000259" key="6">
    <source>
        <dbReference type="Pfam" id="PF08573"/>
    </source>
</evidence>
<dbReference type="Proteomes" id="UP000761534">
    <property type="component" value="Unassembled WGS sequence"/>
</dbReference>
<protein>
    <recommendedName>
        <fullName evidence="6">DNA endonuclease activator Ctp1 C-terminal domain-containing protein</fullName>
    </recommendedName>
</protein>
<comment type="caution">
    <text evidence="7">The sequence shown here is derived from an EMBL/GenBank/DDBJ whole genome shotgun (WGS) entry which is preliminary data.</text>
</comment>
<feature type="compositionally biased region" description="Polar residues" evidence="5">
    <location>
        <begin position="147"/>
        <end position="161"/>
    </location>
</feature>
<feature type="domain" description="DNA endonuclease activator Ctp1 C-terminal" evidence="6">
    <location>
        <begin position="407"/>
        <end position="432"/>
    </location>
</feature>
<dbReference type="GO" id="GO:0006281">
    <property type="term" value="P:DNA repair"/>
    <property type="evidence" value="ECO:0007669"/>
    <property type="project" value="InterPro"/>
</dbReference>
<name>A0A642V6H1_9ASCO</name>
<dbReference type="OrthoDB" id="4097044at2759"/>
<feature type="coiled-coil region" evidence="4">
    <location>
        <begin position="5"/>
        <end position="67"/>
    </location>
</feature>
<evidence type="ECO:0000256" key="2">
    <source>
        <dbReference type="ARBA" id="ARBA00022763"/>
    </source>
</evidence>
<feature type="compositionally biased region" description="Basic and acidic residues" evidence="5">
    <location>
        <begin position="237"/>
        <end position="249"/>
    </location>
</feature>
<comment type="subcellular location">
    <subcellularLocation>
        <location evidence="1">Nucleus</location>
    </subcellularLocation>
</comment>
<feature type="compositionally biased region" description="Polar residues" evidence="5">
    <location>
        <begin position="127"/>
        <end position="138"/>
    </location>
</feature>
<sequence length="479" mass="55453">MTKKYSAMERKLHELETKYKEVSHKLVERNKELKKCEGMRRNLDDRVKQFEAEKVELQKDLNAKAKEQRDGLRRGYDLELTRLNRLLEEQRDINAQKDSIISELRMELDAEKRENQDKGEGSPLKEWNSSQINSQFSTPRRRKPAQRNLSKSSTVYETTPSEPVFDDNYDDGASTQSTEASPVKEKRDEDEGVRVKVESDSQKDSYPLYDAETYYFEDEPGAGNDDADMSPVPKKRRMEDYATPKESARKTAPKSSIQHEADDTAHPRKFIASKAKMNQLATPVTDDKKRKKATTLDGFWHLSNTPSNPPKQQHQDKPEEAPTIEDLRSREWYPEDFLVNPKYNDGYDYAYHEVVRGKEQRQCKHGYDCSRCAKFYSIAGDGHKEAGVNWDSPKKADNEGVLSVVKYTSRHKEAEHDTPVGYWKSHMPNTQEEEEEKRISAQKAKEKGALRLESALHKDGKYLFKDKTLQSFVQNGHYL</sequence>
<feature type="region of interest" description="Disordered" evidence="5">
    <location>
        <begin position="420"/>
        <end position="445"/>
    </location>
</feature>
<dbReference type="EMBL" id="SWFS01000177">
    <property type="protein sequence ID" value="KAA8915309.1"/>
    <property type="molecule type" value="Genomic_DNA"/>
</dbReference>
<evidence type="ECO:0000256" key="4">
    <source>
        <dbReference type="SAM" id="Coils"/>
    </source>
</evidence>
<evidence type="ECO:0000256" key="5">
    <source>
        <dbReference type="SAM" id="MobiDB-lite"/>
    </source>
</evidence>
<dbReference type="GO" id="GO:0005634">
    <property type="term" value="C:nucleus"/>
    <property type="evidence" value="ECO:0007669"/>
    <property type="project" value="UniProtKB-SubCell"/>
</dbReference>
<feature type="compositionally biased region" description="Basic and acidic residues" evidence="5">
    <location>
        <begin position="436"/>
        <end position="445"/>
    </location>
</feature>
<feature type="compositionally biased region" description="Basic and acidic residues" evidence="5">
    <location>
        <begin position="182"/>
        <end position="203"/>
    </location>
</feature>
<evidence type="ECO:0000256" key="3">
    <source>
        <dbReference type="ARBA" id="ARBA00023242"/>
    </source>
</evidence>
<keyword evidence="4" id="KW-0175">Coiled coil</keyword>
<feature type="domain" description="DNA endonuclease activator Ctp1 C-terminal" evidence="6">
    <location>
        <begin position="350"/>
        <end position="384"/>
    </location>
</feature>
<evidence type="ECO:0000256" key="1">
    <source>
        <dbReference type="ARBA" id="ARBA00004123"/>
    </source>
</evidence>
<keyword evidence="8" id="KW-1185">Reference proteome</keyword>
<dbReference type="AlphaFoldDB" id="A0A642V6H1"/>
<gene>
    <name evidence="7" type="ORF">TRICI_002538</name>
</gene>
<reference evidence="7" key="1">
    <citation type="journal article" date="2019" name="G3 (Bethesda)">
        <title>Genome Assemblies of Two Rare Opportunistic Yeast Pathogens: Diutina rugosa (syn. Candida rugosa) and Trichomonascus ciferrii (syn. Candida ciferrii).</title>
        <authorList>
            <person name="Mixao V."/>
            <person name="Saus E."/>
            <person name="Hansen A.P."/>
            <person name="Lass-Florl C."/>
            <person name="Gabaldon T."/>
        </authorList>
    </citation>
    <scope>NUCLEOTIDE SEQUENCE</scope>
    <source>
        <strain evidence="7">CBS 4856</strain>
    </source>
</reference>
<feature type="compositionally biased region" description="Acidic residues" evidence="5">
    <location>
        <begin position="215"/>
        <end position="228"/>
    </location>
</feature>
<keyword evidence="2" id="KW-0227">DNA damage</keyword>
<evidence type="ECO:0000313" key="7">
    <source>
        <dbReference type="EMBL" id="KAA8915309.1"/>
    </source>
</evidence>
<feature type="region of interest" description="Disordered" evidence="5">
    <location>
        <begin position="111"/>
        <end position="328"/>
    </location>
</feature>
<organism evidence="7 8">
    <name type="scientific">Trichomonascus ciferrii</name>
    <dbReference type="NCBI Taxonomy" id="44093"/>
    <lineage>
        <taxon>Eukaryota</taxon>
        <taxon>Fungi</taxon>
        <taxon>Dikarya</taxon>
        <taxon>Ascomycota</taxon>
        <taxon>Saccharomycotina</taxon>
        <taxon>Dipodascomycetes</taxon>
        <taxon>Dipodascales</taxon>
        <taxon>Trichomonascaceae</taxon>
        <taxon>Trichomonascus</taxon>
        <taxon>Trichomonascus ciferrii complex</taxon>
    </lineage>
</organism>
<feature type="compositionally biased region" description="Basic and acidic residues" evidence="5">
    <location>
        <begin position="257"/>
        <end position="266"/>
    </location>
</feature>
<dbReference type="InterPro" id="IPR013882">
    <property type="entry name" value="Ctp1_C"/>
</dbReference>
<dbReference type="VEuPathDB" id="FungiDB:TRICI_002538"/>
<feature type="compositionally biased region" description="Basic and acidic residues" evidence="5">
    <location>
        <begin position="111"/>
        <end position="120"/>
    </location>
</feature>
<feature type="compositionally biased region" description="Polar residues" evidence="5">
    <location>
        <begin position="302"/>
        <end position="312"/>
    </location>
</feature>
<evidence type="ECO:0000313" key="8">
    <source>
        <dbReference type="Proteomes" id="UP000761534"/>
    </source>
</evidence>
<accession>A0A642V6H1</accession>
<dbReference type="Pfam" id="PF08573">
    <property type="entry name" value="SAE2"/>
    <property type="match status" value="2"/>
</dbReference>
<feature type="compositionally biased region" description="Basic and acidic residues" evidence="5">
    <location>
        <begin position="313"/>
        <end position="328"/>
    </location>
</feature>
<proteinExistence type="predicted"/>
<keyword evidence="3" id="KW-0539">Nucleus</keyword>